<dbReference type="Pfam" id="PF03330">
    <property type="entry name" value="DPBB_1"/>
    <property type="match status" value="1"/>
</dbReference>
<sequence>MKTILIMGAAAATLALAGCGSGPSAQARPAPSTVTAKGGGYYLDDGPEANPPSRLDSIPDAVPRDEPLHRFANRTYVVLGNTYTPQTERRAYSQEGLASWYGRRFHGKKTSSGEPYDMYAMTAAHPTLPIPSYARVTSLVNGRSVVVRINDRGPFHSNRLIDLSYTAAHKLGYLGKGSARVRVESIDPAADGIPEAASVEGLFLQVGAFGQPENAQKLLQRIKRELGMDDARIQVVLIGTLHRVQIGPYASEEDARADRAHVRERLDLNAVLVRRERQEQS</sequence>
<evidence type="ECO:0000313" key="10">
    <source>
        <dbReference type="Proteomes" id="UP000483432"/>
    </source>
</evidence>
<keyword evidence="4" id="KW-0564">Palmitate</keyword>
<evidence type="ECO:0000256" key="6">
    <source>
        <dbReference type="SAM" id="MobiDB-lite"/>
    </source>
</evidence>
<dbReference type="InterPro" id="IPR007730">
    <property type="entry name" value="SPOR-like_dom"/>
</dbReference>
<evidence type="ECO:0000256" key="2">
    <source>
        <dbReference type="ARBA" id="ARBA00023239"/>
    </source>
</evidence>
<keyword evidence="3 4" id="KW-0961">Cell wall biogenesis/degradation</keyword>
<reference evidence="9 10" key="1">
    <citation type="submission" date="2019-09" db="EMBL/GenBank/DDBJ databases">
        <title>H2 Metabolism Revealed by Metagenomic Analysis in Subglacial Sediment of East Antarctica.</title>
        <authorList>
            <person name="Yang Z."/>
            <person name="Zhang Y."/>
            <person name="Lv Y."/>
            <person name="Yan W."/>
            <person name="Xiao X."/>
            <person name="Sun B."/>
            <person name="Ma H."/>
        </authorList>
    </citation>
    <scope>NUCLEOTIDE SEQUENCE [LARGE SCALE GENOMIC DNA]</scope>
    <source>
        <strain evidence="9">Bin2_2</strain>
    </source>
</reference>
<dbReference type="InterPro" id="IPR036908">
    <property type="entry name" value="RlpA-like_sf"/>
</dbReference>
<dbReference type="PROSITE" id="PS51257">
    <property type="entry name" value="PROKAR_LIPOPROTEIN"/>
    <property type="match status" value="1"/>
</dbReference>
<name>A0A7C9P8L3_9PROT</name>
<comment type="subcellular location">
    <subcellularLocation>
        <location evidence="4">Cell membrane</location>
        <topology evidence="4">Lipid-anchor</topology>
    </subcellularLocation>
</comment>
<comment type="similarity">
    <text evidence="4 5">Belongs to the RlpA family.</text>
</comment>
<dbReference type="Gene3D" id="3.30.70.1070">
    <property type="entry name" value="Sporulation related repeat"/>
    <property type="match status" value="1"/>
</dbReference>
<feature type="region of interest" description="Disordered" evidence="6">
    <location>
        <begin position="20"/>
        <end position="54"/>
    </location>
</feature>
<dbReference type="SUPFAM" id="SSF50685">
    <property type="entry name" value="Barwin-like endoglucanases"/>
    <property type="match status" value="1"/>
</dbReference>
<keyword evidence="4" id="KW-1003">Cell membrane</keyword>
<dbReference type="AlphaFoldDB" id="A0A7C9P8L3"/>
<evidence type="ECO:0000256" key="3">
    <source>
        <dbReference type="ARBA" id="ARBA00023316"/>
    </source>
</evidence>
<dbReference type="CDD" id="cd22268">
    <property type="entry name" value="DPBB_RlpA-like"/>
    <property type="match status" value="1"/>
</dbReference>
<feature type="chain" id="PRO_5029069554" description="Endolytic peptidoglycan transglycosylase RlpA" evidence="7">
    <location>
        <begin position="18"/>
        <end position="281"/>
    </location>
</feature>
<evidence type="ECO:0000259" key="8">
    <source>
        <dbReference type="PROSITE" id="PS51724"/>
    </source>
</evidence>
<dbReference type="GO" id="GO:0042834">
    <property type="term" value="F:peptidoglycan binding"/>
    <property type="evidence" value="ECO:0007669"/>
    <property type="project" value="InterPro"/>
</dbReference>
<protein>
    <recommendedName>
        <fullName evidence="4">Endolytic peptidoglycan transglycosylase RlpA</fullName>
        <ecNumber evidence="4">4.2.2.-</ecNumber>
    </recommendedName>
</protein>
<dbReference type="InterPro" id="IPR036680">
    <property type="entry name" value="SPOR-like_sf"/>
</dbReference>
<keyword evidence="4" id="KW-0472">Membrane</keyword>
<accession>A0A7C9P8L3</accession>
<dbReference type="GO" id="GO:0000270">
    <property type="term" value="P:peptidoglycan metabolic process"/>
    <property type="evidence" value="ECO:0007669"/>
    <property type="project" value="UniProtKB-UniRule"/>
</dbReference>
<dbReference type="SUPFAM" id="SSF110997">
    <property type="entry name" value="Sporulation related repeat"/>
    <property type="match status" value="1"/>
</dbReference>
<dbReference type="FunFam" id="2.40.40.10:FF:000003">
    <property type="entry name" value="Endolytic peptidoglycan transglycosylase RlpA"/>
    <property type="match status" value="1"/>
</dbReference>
<keyword evidence="2 4" id="KW-0456">Lyase</keyword>
<comment type="caution">
    <text evidence="9">The sequence shown here is derived from an EMBL/GenBank/DDBJ whole genome shotgun (WGS) entry which is preliminary data.</text>
</comment>
<dbReference type="EC" id="4.2.2.-" evidence="4"/>
<dbReference type="PANTHER" id="PTHR34183">
    <property type="entry name" value="ENDOLYTIC PEPTIDOGLYCAN TRANSGLYCOSYLASE RLPA"/>
    <property type="match status" value="1"/>
</dbReference>
<dbReference type="GO" id="GO:0008932">
    <property type="term" value="F:lytic endotransglycosylase activity"/>
    <property type="evidence" value="ECO:0007669"/>
    <property type="project" value="UniProtKB-UniRule"/>
</dbReference>
<dbReference type="HAMAP" id="MF_02071">
    <property type="entry name" value="RlpA"/>
    <property type="match status" value="1"/>
</dbReference>
<dbReference type="PROSITE" id="PS51724">
    <property type="entry name" value="SPOR"/>
    <property type="match status" value="1"/>
</dbReference>
<dbReference type="GO" id="GO:0005886">
    <property type="term" value="C:plasma membrane"/>
    <property type="evidence" value="ECO:0007669"/>
    <property type="project" value="UniProtKB-SubCell"/>
</dbReference>
<gene>
    <name evidence="4" type="primary">rlpA</name>
    <name evidence="9" type="ORF">GZ085_10265</name>
</gene>
<evidence type="ECO:0000256" key="5">
    <source>
        <dbReference type="RuleBase" id="RU003495"/>
    </source>
</evidence>
<dbReference type="GO" id="GO:0071555">
    <property type="term" value="P:cell wall organization"/>
    <property type="evidence" value="ECO:0007669"/>
    <property type="project" value="UniProtKB-KW"/>
</dbReference>
<proteinExistence type="inferred from homology"/>
<dbReference type="EMBL" id="JAAFGW010000155">
    <property type="protein sequence ID" value="NDP48755.1"/>
    <property type="molecule type" value="Genomic_DNA"/>
</dbReference>
<dbReference type="InterPro" id="IPR034718">
    <property type="entry name" value="RlpA"/>
</dbReference>
<dbReference type="NCBIfam" id="TIGR00413">
    <property type="entry name" value="rlpA"/>
    <property type="match status" value="1"/>
</dbReference>
<keyword evidence="4" id="KW-0449">Lipoprotein</keyword>
<keyword evidence="1 7" id="KW-0732">Signal</keyword>
<feature type="domain" description="SPOR" evidence="8">
    <location>
        <begin position="196"/>
        <end position="275"/>
    </location>
</feature>
<dbReference type="Gene3D" id="2.40.40.10">
    <property type="entry name" value="RlpA-like domain"/>
    <property type="match status" value="1"/>
</dbReference>
<feature type="signal peptide" evidence="7">
    <location>
        <begin position="1"/>
        <end position="17"/>
    </location>
</feature>
<dbReference type="Proteomes" id="UP000483432">
    <property type="component" value="Unassembled WGS sequence"/>
</dbReference>
<dbReference type="PANTHER" id="PTHR34183:SF1">
    <property type="entry name" value="ENDOLYTIC PEPTIDOGLYCAN TRANSGLYCOSYLASE RLPA"/>
    <property type="match status" value="1"/>
</dbReference>
<organism evidence="9 10">
    <name type="scientific">Sulfuriferula multivorans</name>
    <dbReference type="NCBI Taxonomy" id="1559896"/>
    <lineage>
        <taxon>Bacteria</taxon>
        <taxon>Pseudomonadati</taxon>
        <taxon>Pseudomonadota</taxon>
        <taxon>Betaproteobacteria</taxon>
        <taxon>Nitrosomonadales</taxon>
        <taxon>Sulfuricellaceae</taxon>
        <taxon>Sulfuriferula</taxon>
    </lineage>
</organism>
<comment type="function">
    <text evidence="4">Lytic transglycosylase with a strong preference for naked glycan strands that lack stem peptides.</text>
</comment>
<evidence type="ECO:0000256" key="7">
    <source>
        <dbReference type="SAM" id="SignalP"/>
    </source>
</evidence>
<dbReference type="Pfam" id="PF05036">
    <property type="entry name" value="SPOR"/>
    <property type="match status" value="1"/>
</dbReference>
<evidence type="ECO:0000313" key="9">
    <source>
        <dbReference type="EMBL" id="NDP48755.1"/>
    </source>
</evidence>
<dbReference type="InterPro" id="IPR012997">
    <property type="entry name" value="RplA"/>
</dbReference>
<dbReference type="InterPro" id="IPR009009">
    <property type="entry name" value="RlpA-like_DPBB"/>
</dbReference>
<evidence type="ECO:0000256" key="1">
    <source>
        <dbReference type="ARBA" id="ARBA00022729"/>
    </source>
</evidence>
<evidence type="ECO:0000256" key="4">
    <source>
        <dbReference type="HAMAP-Rule" id="MF_02071"/>
    </source>
</evidence>